<evidence type="ECO:0000313" key="3">
    <source>
        <dbReference type="EMBL" id="MTD12421.1"/>
    </source>
</evidence>
<dbReference type="PROSITE" id="PS00086">
    <property type="entry name" value="CYTOCHROME_P450"/>
    <property type="match status" value="1"/>
</dbReference>
<sequence>MTGTVAVPPLLSEAGSADPYAVYRVLRAEDPVHHDPSTKSHLITRHADVLAGYRNKAFTSKNYEWQLEPVFGRSLLQLEGREHARKRALVSPNFRGHGLDSWTPVIRRNVTRILDGGIARTVEGLLEPLAPGDEVDLLEVFAHKLPVSVITAMLELPTEDEEMFLGWYNRMIAFLANLAQDPEVHASGIAARAELWEYLTPIVQERRRHPGSDLISTLATAEIEGESLSDEEVATHTTQLLNAGSETTDKTFGSVFRHLLRDRELFEQVRDDRSLVLPAISETLRVTPPSQMNARVLSQDVEVAGVELPEGSLVHLVMASANRDERRFSDSETFDLHRKDFNHEKAFSGSGEHFAFGFGIHACVGAMLAKNELEIGVNALLDRFPDMDLAPGFDPVEVGVKFRAPVELKVVL</sequence>
<dbReference type="AlphaFoldDB" id="A0A7K1FEA5"/>
<name>A0A7K1FEA5_9ACTN</name>
<accession>A0A7K1FEA5</accession>
<dbReference type="InterPro" id="IPR002397">
    <property type="entry name" value="Cyt_P450_B"/>
</dbReference>
<protein>
    <submittedName>
        <fullName evidence="3">Cytochrome P450</fullName>
    </submittedName>
</protein>
<keyword evidence="2" id="KW-0479">Metal-binding</keyword>
<organism evidence="3 4">
    <name type="scientific">Nakamurella alba</name>
    <dbReference type="NCBI Taxonomy" id="2665158"/>
    <lineage>
        <taxon>Bacteria</taxon>
        <taxon>Bacillati</taxon>
        <taxon>Actinomycetota</taxon>
        <taxon>Actinomycetes</taxon>
        <taxon>Nakamurellales</taxon>
        <taxon>Nakamurellaceae</taxon>
        <taxon>Nakamurella</taxon>
    </lineage>
</organism>
<dbReference type="EMBL" id="WLYK01000001">
    <property type="protein sequence ID" value="MTD12421.1"/>
    <property type="molecule type" value="Genomic_DNA"/>
</dbReference>
<dbReference type="PANTHER" id="PTHR46696">
    <property type="entry name" value="P450, PUTATIVE (EUROFUNG)-RELATED"/>
    <property type="match status" value="1"/>
</dbReference>
<gene>
    <name evidence="3" type="ORF">GIS00_00495</name>
</gene>
<proteinExistence type="inferred from homology"/>
<dbReference type="RefSeq" id="WP_154766494.1">
    <property type="nucleotide sequence ID" value="NZ_WLYK01000001.1"/>
</dbReference>
<dbReference type="InterPro" id="IPR017972">
    <property type="entry name" value="Cyt_P450_CS"/>
</dbReference>
<evidence type="ECO:0000256" key="2">
    <source>
        <dbReference type="RuleBase" id="RU000461"/>
    </source>
</evidence>
<keyword evidence="4" id="KW-1185">Reference proteome</keyword>
<keyword evidence="2" id="KW-0503">Monooxygenase</keyword>
<dbReference type="Pfam" id="PF00067">
    <property type="entry name" value="p450"/>
    <property type="match status" value="1"/>
</dbReference>
<keyword evidence="2" id="KW-0408">Iron</keyword>
<dbReference type="Gene3D" id="1.10.630.10">
    <property type="entry name" value="Cytochrome P450"/>
    <property type="match status" value="1"/>
</dbReference>
<dbReference type="PRINTS" id="PR00385">
    <property type="entry name" value="P450"/>
</dbReference>
<keyword evidence="2" id="KW-0560">Oxidoreductase</keyword>
<dbReference type="InterPro" id="IPR001128">
    <property type="entry name" value="Cyt_P450"/>
</dbReference>
<comment type="caution">
    <text evidence="3">The sequence shown here is derived from an EMBL/GenBank/DDBJ whole genome shotgun (WGS) entry which is preliminary data.</text>
</comment>
<dbReference type="GO" id="GO:0016705">
    <property type="term" value="F:oxidoreductase activity, acting on paired donors, with incorporation or reduction of molecular oxygen"/>
    <property type="evidence" value="ECO:0007669"/>
    <property type="project" value="InterPro"/>
</dbReference>
<dbReference type="GO" id="GO:0004497">
    <property type="term" value="F:monooxygenase activity"/>
    <property type="evidence" value="ECO:0007669"/>
    <property type="project" value="UniProtKB-KW"/>
</dbReference>
<dbReference type="PRINTS" id="PR00359">
    <property type="entry name" value="BP450"/>
</dbReference>
<evidence type="ECO:0000313" key="4">
    <source>
        <dbReference type="Proteomes" id="UP000460221"/>
    </source>
</evidence>
<dbReference type="Proteomes" id="UP000460221">
    <property type="component" value="Unassembled WGS sequence"/>
</dbReference>
<keyword evidence="2" id="KW-0349">Heme</keyword>
<dbReference type="PANTHER" id="PTHR46696:SF3">
    <property type="entry name" value="PULCHERRIMINIC ACID SYNTHASE"/>
    <property type="match status" value="1"/>
</dbReference>
<reference evidence="3 4" key="1">
    <citation type="submission" date="2019-11" db="EMBL/GenBank/DDBJ databases">
        <authorList>
            <person name="Jiang L.-Q."/>
        </authorList>
    </citation>
    <scope>NUCLEOTIDE SEQUENCE [LARGE SCALE GENOMIC DNA]</scope>
    <source>
        <strain evidence="3 4">YIM 132087</strain>
    </source>
</reference>
<dbReference type="GO" id="GO:0005506">
    <property type="term" value="F:iron ion binding"/>
    <property type="evidence" value="ECO:0007669"/>
    <property type="project" value="InterPro"/>
</dbReference>
<dbReference type="InterPro" id="IPR036396">
    <property type="entry name" value="Cyt_P450_sf"/>
</dbReference>
<evidence type="ECO:0000256" key="1">
    <source>
        <dbReference type="ARBA" id="ARBA00010617"/>
    </source>
</evidence>
<dbReference type="GO" id="GO:0020037">
    <property type="term" value="F:heme binding"/>
    <property type="evidence" value="ECO:0007669"/>
    <property type="project" value="InterPro"/>
</dbReference>
<dbReference type="SUPFAM" id="SSF48264">
    <property type="entry name" value="Cytochrome P450"/>
    <property type="match status" value="1"/>
</dbReference>
<comment type="similarity">
    <text evidence="1 2">Belongs to the cytochrome P450 family.</text>
</comment>